<evidence type="ECO:0000256" key="6">
    <source>
        <dbReference type="RuleBase" id="RU003983"/>
    </source>
</evidence>
<dbReference type="PANTHER" id="PTHR22726:SF1">
    <property type="entry name" value="METALLOENDOPEPTIDASE OMA1, MITOCHONDRIAL"/>
    <property type="match status" value="1"/>
</dbReference>
<dbReference type="Proteomes" id="UP000009131">
    <property type="component" value="Unassembled WGS sequence"/>
</dbReference>
<gene>
    <name evidence="8" type="primary">Mo00531</name>
    <name evidence="8" type="ORF">E5Q_00531</name>
</gene>
<feature type="domain" description="Peptidase M48" evidence="7">
    <location>
        <begin position="138"/>
        <end position="323"/>
    </location>
</feature>
<protein>
    <recommendedName>
        <fullName evidence="7">Peptidase M48 domain-containing protein</fullName>
    </recommendedName>
</protein>
<keyword evidence="9" id="KW-1185">Reference proteome</keyword>
<dbReference type="AlphaFoldDB" id="G7DTN8"/>
<comment type="similarity">
    <text evidence="6">Belongs to the peptidase M48 family.</text>
</comment>
<dbReference type="Pfam" id="PF01435">
    <property type="entry name" value="Peptidase_M48"/>
    <property type="match status" value="1"/>
</dbReference>
<dbReference type="InterPro" id="IPR001915">
    <property type="entry name" value="Peptidase_M48"/>
</dbReference>
<keyword evidence="5 6" id="KW-0482">Metalloprotease</keyword>
<name>G7DTN8_MIXOS</name>
<dbReference type="STRING" id="764103.G7DTN8"/>
<dbReference type="PANTHER" id="PTHR22726">
    <property type="entry name" value="METALLOENDOPEPTIDASE OMA1"/>
    <property type="match status" value="1"/>
</dbReference>
<dbReference type="OrthoDB" id="7464992at2759"/>
<organism evidence="8 9">
    <name type="scientific">Mixia osmundae (strain CBS 9802 / IAM 14324 / JCM 22182 / KY 12970)</name>
    <dbReference type="NCBI Taxonomy" id="764103"/>
    <lineage>
        <taxon>Eukaryota</taxon>
        <taxon>Fungi</taxon>
        <taxon>Dikarya</taxon>
        <taxon>Basidiomycota</taxon>
        <taxon>Pucciniomycotina</taxon>
        <taxon>Mixiomycetes</taxon>
        <taxon>Mixiales</taxon>
        <taxon>Mixiaceae</taxon>
        <taxon>Mixia</taxon>
    </lineage>
</organism>
<comment type="caution">
    <text evidence="8">The sequence shown here is derived from an EMBL/GenBank/DDBJ whole genome shotgun (WGS) entry which is preliminary data.</text>
</comment>
<reference evidence="8 9" key="2">
    <citation type="journal article" date="2012" name="Open Biol.">
        <title>Characteristics of nucleosomes and linker DNA regions on the genome of the basidiomycete Mixia osmundae revealed by mono- and dinucleosome mapping.</title>
        <authorList>
            <person name="Nishida H."/>
            <person name="Kondo S."/>
            <person name="Matsumoto T."/>
            <person name="Suzuki Y."/>
            <person name="Yoshikawa H."/>
            <person name="Taylor T.D."/>
            <person name="Sugiyama J."/>
        </authorList>
    </citation>
    <scope>NUCLEOTIDE SEQUENCE [LARGE SCALE GENOMIC DNA]</scope>
    <source>
        <strain evidence="9">CBS 9802 / IAM 14324 / JCM 22182 / KY 12970</strain>
    </source>
</reference>
<keyword evidence="2" id="KW-0479">Metal-binding</keyword>
<dbReference type="GO" id="GO:0046872">
    <property type="term" value="F:metal ion binding"/>
    <property type="evidence" value="ECO:0007669"/>
    <property type="project" value="UniProtKB-KW"/>
</dbReference>
<reference evidence="8 9" key="1">
    <citation type="journal article" date="2011" name="J. Gen. Appl. Microbiol.">
        <title>Draft genome sequencing of the enigmatic basidiomycete Mixia osmundae.</title>
        <authorList>
            <person name="Nishida H."/>
            <person name="Nagatsuka Y."/>
            <person name="Sugiyama J."/>
        </authorList>
    </citation>
    <scope>NUCLEOTIDE SEQUENCE [LARGE SCALE GENOMIC DNA]</scope>
    <source>
        <strain evidence="9">CBS 9802 / IAM 14324 / JCM 22182 / KY 12970</strain>
    </source>
</reference>
<dbReference type="HOGENOM" id="CLU_029002_1_0_1"/>
<dbReference type="FunCoup" id="G7DTN8">
    <property type="interactions" value="101"/>
</dbReference>
<dbReference type="Gene3D" id="3.30.2010.10">
    <property type="entry name" value="Metalloproteases ('zincins'), catalytic domain"/>
    <property type="match status" value="1"/>
</dbReference>
<evidence type="ECO:0000256" key="4">
    <source>
        <dbReference type="ARBA" id="ARBA00022833"/>
    </source>
</evidence>
<dbReference type="GO" id="GO:0004222">
    <property type="term" value="F:metalloendopeptidase activity"/>
    <property type="evidence" value="ECO:0007669"/>
    <property type="project" value="InterPro"/>
</dbReference>
<keyword evidence="3 6" id="KW-0378">Hydrolase</keyword>
<evidence type="ECO:0000256" key="5">
    <source>
        <dbReference type="ARBA" id="ARBA00023049"/>
    </source>
</evidence>
<evidence type="ECO:0000256" key="1">
    <source>
        <dbReference type="ARBA" id="ARBA00022670"/>
    </source>
</evidence>
<evidence type="ECO:0000256" key="2">
    <source>
        <dbReference type="ARBA" id="ARBA00022723"/>
    </source>
</evidence>
<keyword evidence="1 6" id="KW-0645">Protease</keyword>
<dbReference type="GO" id="GO:0006515">
    <property type="term" value="P:protein quality control for misfolded or incompletely synthesized proteins"/>
    <property type="evidence" value="ECO:0007669"/>
    <property type="project" value="TreeGrafter"/>
</dbReference>
<dbReference type="RefSeq" id="XP_014571359.1">
    <property type="nucleotide sequence ID" value="XM_014715873.1"/>
</dbReference>
<dbReference type="InterPro" id="IPR051156">
    <property type="entry name" value="Mito/Outer_Membr_Metalloprot"/>
</dbReference>
<dbReference type="eggNOG" id="KOG2661">
    <property type="taxonomic scope" value="Eukaryota"/>
</dbReference>
<evidence type="ECO:0000259" key="7">
    <source>
        <dbReference type="Pfam" id="PF01435"/>
    </source>
</evidence>
<dbReference type="OMA" id="ACFDFRY"/>
<evidence type="ECO:0000256" key="3">
    <source>
        <dbReference type="ARBA" id="ARBA00022801"/>
    </source>
</evidence>
<dbReference type="GO" id="GO:0005743">
    <property type="term" value="C:mitochondrial inner membrane"/>
    <property type="evidence" value="ECO:0007669"/>
    <property type="project" value="TreeGrafter"/>
</dbReference>
<evidence type="ECO:0000313" key="9">
    <source>
        <dbReference type="Proteomes" id="UP000009131"/>
    </source>
</evidence>
<proteinExistence type="inferred from homology"/>
<sequence length="346" mass="38406">MRLFTAARIATLRSCAGFGAMSASTRRFASSYRRFGQQKMIPFEGESHGQTSSQRPRIASEFKSRFNQLHPRTRLVLIAVGTGVPVVYVYNLETVEATGKRRFLLTSEDYDIELADQATKDLLKQYKAQGAIYPPNSQQARQVTEVAKRLIAVSERERAQMQKPGKAVNWHIYVIKEPTPNAFVLANGAIFVHDSILKLTAGDSGLAAVLGHEISHQRARHTGERISSGMLVNILVLAGTIALGQDTAQIQNTLLQLMMTLPNSRRQETEADQLGLKLMAKACFDPAQVTAFWQRMAAQGAHQPEFISTHPTDTTRIKNITKWLPEAQQIRAESCMGDVTNLARTT</sequence>
<dbReference type="InParanoid" id="G7DTN8"/>
<dbReference type="EMBL" id="BABT02000025">
    <property type="protein sequence ID" value="GAA93885.1"/>
    <property type="molecule type" value="Genomic_DNA"/>
</dbReference>
<dbReference type="CDD" id="cd07331">
    <property type="entry name" value="M48C_Oma1_like"/>
    <property type="match status" value="1"/>
</dbReference>
<evidence type="ECO:0000313" key="8">
    <source>
        <dbReference type="EMBL" id="GAA93885.1"/>
    </source>
</evidence>
<dbReference type="GO" id="GO:0034982">
    <property type="term" value="P:mitochondrial protein processing"/>
    <property type="evidence" value="ECO:0007669"/>
    <property type="project" value="TreeGrafter"/>
</dbReference>
<accession>G7DTN8</accession>
<keyword evidence="4 6" id="KW-0862">Zinc</keyword>
<comment type="cofactor">
    <cofactor evidence="6">
        <name>Zn(2+)</name>
        <dbReference type="ChEBI" id="CHEBI:29105"/>
    </cofactor>
    <text evidence="6">Binds 1 zinc ion per subunit.</text>
</comment>